<protein>
    <submittedName>
        <fullName evidence="2">Uncharacterized protein LOC107484060</fullName>
    </submittedName>
</protein>
<keyword evidence="1" id="KW-1185">Reference proteome</keyword>
<dbReference type="GeneID" id="107484060"/>
<evidence type="ECO:0000313" key="1">
    <source>
        <dbReference type="Proteomes" id="UP000515211"/>
    </source>
</evidence>
<reference evidence="2" key="2">
    <citation type="submission" date="2025-08" db="UniProtKB">
        <authorList>
            <consortium name="RefSeq"/>
        </authorList>
    </citation>
    <scope>IDENTIFICATION</scope>
    <source>
        <tissue evidence="2">Whole plant</tissue>
    </source>
</reference>
<reference evidence="1" key="1">
    <citation type="journal article" date="2016" name="Nat. Genet.">
        <title>The genome sequences of Arachis duranensis and Arachis ipaensis, the diploid ancestors of cultivated peanut.</title>
        <authorList>
            <person name="Bertioli D.J."/>
            <person name="Cannon S.B."/>
            <person name="Froenicke L."/>
            <person name="Huang G."/>
            <person name="Farmer A.D."/>
            <person name="Cannon E.K."/>
            <person name="Liu X."/>
            <person name="Gao D."/>
            <person name="Clevenger J."/>
            <person name="Dash S."/>
            <person name="Ren L."/>
            <person name="Moretzsohn M.C."/>
            <person name="Shirasawa K."/>
            <person name="Huang W."/>
            <person name="Vidigal B."/>
            <person name="Abernathy B."/>
            <person name="Chu Y."/>
            <person name="Niederhuth C.E."/>
            <person name="Umale P."/>
            <person name="Araujo A.C."/>
            <person name="Kozik A."/>
            <person name="Kim K.D."/>
            <person name="Burow M.D."/>
            <person name="Varshney R.K."/>
            <person name="Wang X."/>
            <person name="Zhang X."/>
            <person name="Barkley N."/>
            <person name="Guimaraes P.M."/>
            <person name="Isobe S."/>
            <person name="Guo B."/>
            <person name="Liao B."/>
            <person name="Stalker H.T."/>
            <person name="Schmitz R.J."/>
            <person name="Scheffler B.E."/>
            <person name="Leal-Bertioli S.C."/>
            <person name="Xun X."/>
            <person name="Jackson S.A."/>
            <person name="Michelmore R."/>
            <person name="Ozias-Akins P."/>
        </authorList>
    </citation>
    <scope>NUCLEOTIDE SEQUENCE [LARGE SCALE GENOMIC DNA]</scope>
    <source>
        <strain evidence="1">cv. V14167</strain>
    </source>
</reference>
<gene>
    <name evidence="2" type="primary">LOC107484060</name>
</gene>
<dbReference type="RefSeq" id="XP_015960157.1">
    <property type="nucleotide sequence ID" value="XM_016104671.1"/>
</dbReference>
<evidence type="ECO:0000313" key="2">
    <source>
        <dbReference type="RefSeq" id="XP_015960157.1"/>
    </source>
</evidence>
<organism evidence="1 2">
    <name type="scientific">Arachis duranensis</name>
    <name type="common">Wild peanut</name>
    <dbReference type="NCBI Taxonomy" id="130453"/>
    <lineage>
        <taxon>Eukaryota</taxon>
        <taxon>Viridiplantae</taxon>
        <taxon>Streptophyta</taxon>
        <taxon>Embryophyta</taxon>
        <taxon>Tracheophyta</taxon>
        <taxon>Spermatophyta</taxon>
        <taxon>Magnoliopsida</taxon>
        <taxon>eudicotyledons</taxon>
        <taxon>Gunneridae</taxon>
        <taxon>Pentapetalae</taxon>
        <taxon>rosids</taxon>
        <taxon>fabids</taxon>
        <taxon>Fabales</taxon>
        <taxon>Fabaceae</taxon>
        <taxon>Papilionoideae</taxon>
        <taxon>50 kb inversion clade</taxon>
        <taxon>dalbergioids sensu lato</taxon>
        <taxon>Dalbergieae</taxon>
        <taxon>Pterocarpus clade</taxon>
        <taxon>Arachis</taxon>
    </lineage>
</organism>
<dbReference type="AlphaFoldDB" id="A0A6P4D6N0"/>
<dbReference type="KEGG" id="adu:107484060"/>
<name>A0A6P4D6N0_ARADU</name>
<dbReference type="Proteomes" id="UP000515211">
    <property type="component" value="Chromosome 4"/>
</dbReference>
<sequence>MEVVEETVVKVEESQAEEEDDDAAISKVFPCLYCTRTFYSSQALGGTKMLTEKREEPEETPRGLLLGTRIFYLLLRCRPLLRFFLQRSSLAMQQISHISQAAIFQKDLDQMTHMNLLEIMVFPYRLSEDIVERSFADWQRSLRSSGFNSVDTSQLISLLKSDTQNLETRTYCAEKYQEIDLSLHL</sequence>
<accession>A0A6P4D6N0</accession>
<proteinExistence type="predicted"/>